<evidence type="ECO:0000259" key="13">
    <source>
        <dbReference type="PROSITE" id="PS50885"/>
    </source>
</evidence>
<evidence type="ECO:0000256" key="5">
    <source>
        <dbReference type="ARBA" id="ARBA00022679"/>
    </source>
</evidence>
<keyword evidence="8 11" id="KW-1133">Transmembrane helix</keyword>
<dbReference type="Pfam" id="PF02518">
    <property type="entry name" value="HATPase_c"/>
    <property type="match status" value="1"/>
</dbReference>
<gene>
    <name evidence="14" type="ORF">DW674_02115</name>
</gene>
<evidence type="ECO:0000256" key="3">
    <source>
        <dbReference type="ARBA" id="ARBA00012438"/>
    </source>
</evidence>
<comment type="subcellular location">
    <subcellularLocation>
        <location evidence="2">Membrane</location>
    </subcellularLocation>
</comment>
<name>A0A414NYH8_9FIRM</name>
<dbReference type="CDD" id="cd06225">
    <property type="entry name" value="HAMP"/>
    <property type="match status" value="1"/>
</dbReference>
<dbReference type="RefSeq" id="WP_118174892.1">
    <property type="nucleotide sequence ID" value="NZ_CATWTZ010000001.1"/>
</dbReference>
<dbReference type="SMART" id="SM00388">
    <property type="entry name" value="HisKA"/>
    <property type="match status" value="1"/>
</dbReference>
<dbReference type="Proteomes" id="UP000283442">
    <property type="component" value="Unassembled WGS sequence"/>
</dbReference>
<evidence type="ECO:0000256" key="8">
    <source>
        <dbReference type="ARBA" id="ARBA00022989"/>
    </source>
</evidence>
<dbReference type="SMART" id="SM00304">
    <property type="entry name" value="HAMP"/>
    <property type="match status" value="1"/>
</dbReference>
<dbReference type="InterPro" id="IPR003594">
    <property type="entry name" value="HATPase_dom"/>
</dbReference>
<keyword evidence="10 11" id="KW-0472">Membrane</keyword>
<feature type="transmembrane region" description="Helical" evidence="11">
    <location>
        <begin position="66"/>
        <end position="88"/>
    </location>
</feature>
<dbReference type="SMART" id="SM00387">
    <property type="entry name" value="HATPase_c"/>
    <property type="match status" value="1"/>
</dbReference>
<comment type="caution">
    <text evidence="14">The sequence shown here is derived from an EMBL/GenBank/DDBJ whole genome shotgun (WGS) entry which is preliminary data.</text>
</comment>
<evidence type="ECO:0000256" key="9">
    <source>
        <dbReference type="ARBA" id="ARBA00023012"/>
    </source>
</evidence>
<proteinExistence type="predicted"/>
<dbReference type="InterPro" id="IPR003661">
    <property type="entry name" value="HisK_dim/P_dom"/>
</dbReference>
<evidence type="ECO:0000259" key="12">
    <source>
        <dbReference type="PROSITE" id="PS50109"/>
    </source>
</evidence>
<dbReference type="InterPro" id="IPR050428">
    <property type="entry name" value="TCS_sensor_his_kinase"/>
</dbReference>
<dbReference type="PROSITE" id="PS50885">
    <property type="entry name" value="HAMP"/>
    <property type="match status" value="1"/>
</dbReference>
<sequence length="362" mass="40148">MFDRHSIQLKLAGITFLLLVFTVCSLIALTNAQMETAFGDYISLHLSVMEHGPAETMFIHSVHQSLWWVGLFFILLGLIVTSIIAANITRPLRRLTRAAAAVEHGDFNQCVPVDSSDEVGRLTKVFNGMTARLAQNERAQRDFFASITHELRTPLALLQGTLENMTAGVTEPTPERLFAMQEEIMRLNRLVTDLRDLSLAQAHELRLHLRPTDLGQLAQQCTMLIQPLLDEKEQMLQCQIPEHLPRLMLDADRMRQVIGNLLVNASRHSGDGSHICLTVNEQPDCIELCVANDGPCIPAEELPHIFEKFYQSRSAQGAADSQRGSGLGLALAQQYVAIHHGTISATSTPEDGTAFTVRLPKS</sequence>
<dbReference type="PRINTS" id="PR00344">
    <property type="entry name" value="BCTRLSENSOR"/>
</dbReference>
<keyword evidence="4" id="KW-0597">Phosphoprotein</keyword>
<evidence type="ECO:0000256" key="7">
    <source>
        <dbReference type="ARBA" id="ARBA00022777"/>
    </source>
</evidence>
<dbReference type="EMBL" id="QRHE01000002">
    <property type="protein sequence ID" value="RHF52731.1"/>
    <property type="molecule type" value="Genomic_DNA"/>
</dbReference>
<dbReference type="PANTHER" id="PTHR45436">
    <property type="entry name" value="SENSOR HISTIDINE KINASE YKOH"/>
    <property type="match status" value="1"/>
</dbReference>
<dbReference type="InterPro" id="IPR036097">
    <property type="entry name" value="HisK_dim/P_sf"/>
</dbReference>
<feature type="domain" description="HAMP" evidence="13">
    <location>
        <begin position="86"/>
        <end position="138"/>
    </location>
</feature>
<dbReference type="OrthoDB" id="335833at2"/>
<evidence type="ECO:0000256" key="11">
    <source>
        <dbReference type="SAM" id="Phobius"/>
    </source>
</evidence>
<reference evidence="14 15" key="1">
    <citation type="submission" date="2018-08" db="EMBL/GenBank/DDBJ databases">
        <title>A genome reference for cultivated species of the human gut microbiota.</title>
        <authorList>
            <person name="Zou Y."/>
            <person name="Xue W."/>
            <person name="Luo G."/>
        </authorList>
    </citation>
    <scope>NUCLEOTIDE SEQUENCE [LARGE SCALE GENOMIC DNA]</scope>
    <source>
        <strain evidence="14 15">AM25-21AC</strain>
    </source>
</reference>
<evidence type="ECO:0000256" key="2">
    <source>
        <dbReference type="ARBA" id="ARBA00004370"/>
    </source>
</evidence>
<dbReference type="Gene3D" id="1.10.287.130">
    <property type="match status" value="1"/>
</dbReference>
<dbReference type="Gene3D" id="3.30.565.10">
    <property type="entry name" value="Histidine kinase-like ATPase, C-terminal domain"/>
    <property type="match status" value="1"/>
</dbReference>
<dbReference type="InterPro" id="IPR005467">
    <property type="entry name" value="His_kinase_dom"/>
</dbReference>
<keyword evidence="7 14" id="KW-0418">Kinase</keyword>
<protein>
    <recommendedName>
        <fullName evidence="3">histidine kinase</fullName>
        <ecNumber evidence="3">2.7.13.3</ecNumber>
    </recommendedName>
</protein>
<feature type="domain" description="Histidine kinase" evidence="12">
    <location>
        <begin position="146"/>
        <end position="362"/>
    </location>
</feature>
<keyword evidence="9" id="KW-0902">Two-component regulatory system</keyword>
<dbReference type="InterPro" id="IPR004358">
    <property type="entry name" value="Sig_transdc_His_kin-like_C"/>
</dbReference>
<evidence type="ECO:0000256" key="6">
    <source>
        <dbReference type="ARBA" id="ARBA00022692"/>
    </source>
</evidence>
<dbReference type="InterPro" id="IPR003660">
    <property type="entry name" value="HAMP_dom"/>
</dbReference>
<dbReference type="Pfam" id="PF00512">
    <property type="entry name" value="HisKA"/>
    <property type="match status" value="1"/>
</dbReference>
<comment type="catalytic activity">
    <reaction evidence="1">
        <text>ATP + protein L-histidine = ADP + protein N-phospho-L-histidine.</text>
        <dbReference type="EC" id="2.7.13.3"/>
    </reaction>
</comment>
<keyword evidence="6 11" id="KW-0812">Transmembrane</keyword>
<organism evidence="14 15">
    <name type="scientific">Mitsuokella multacida</name>
    <dbReference type="NCBI Taxonomy" id="52226"/>
    <lineage>
        <taxon>Bacteria</taxon>
        <taxon>Bacillati</taxon>
        <taxon>Bacillota</taxon>
        <taxon>Negativicutes</taxon>
        <taxon>Selenomonadales</taxon>
        <taxon>Selenomonadaceae</taxon>
        <taxon>Mitsuokella</taxon>
    </lineage>
</organism>
<evidence type="ECO:0000256" key="10">
    <source>
        <dbReference type="ARBA" id="ARBA00023136"/>
    </source>
</evidence>
<evidence type="ECO:0000256" key="1">
    <source>
        <dbReference type="ARBA" id="ARBA00000085"/>
    </source>
</evidence>
<accession>A0A414NYH8</accession>
<dbReference type="Pfam" id="PF00672">
    <property type="entry name" value="HAMP"/>
    <property type="match status" value="1"/>
</dbReference>
<evidence type="ECO:0000313" key="14">
    <source>
        <dbReference type="EMBL" id="RHF52731.1"/>
    </source>
</evidence>
<evidence type="ECO:0000313" key="15">
    <source>
        <dbReference type="Proteomes" id="UP000283442"/>
    </source>
</evidence>
<dbReference type="Gene3D" id="6.10.340.10">
    <property type="match status" value="1"/>
</dbReference>
<keyword evidence="5" id="KW-0808">Transferase</keyword>
<evidence type="ECO:0000256" key="4">
    <source>
        <dbReference type="ARBA" id="ARBA00022553"/>
    </source>
</evidence>
<dbReference type="EC" id="2.7.13.3" evidence="3"/>
<dbReference type="AlphaFoldDB" id="A0A414NYH8"/>
<dbReference type="InterPro" id="IPR036890">
    <property type="entry name" value="HATPase_C_sf"/>
</dbReference>
<dbReference type="GO" id="GO:0000155">
    <property type="term" value="F:phosphorelay sensor kinase activity"/>
    <property type="evidence" value="ECO:0007669"/>
    <property type="project" value="InterPro"/>
</dbReference>
<dbReference type="SUPFAM" id="SSF158472">
    <property type="entry name" value="HAMP domain-like"/>
    <property type="match status" value="1"/>
</dbReference>
<dbReference type="GO" id="GO:0005886">
    <property type="term" value="C:plasma membrane"/>
    <property type="evidence" value="ECO:0007669"/>
    <property type="project" value="TreeGrafter"/>
</dbReference>
<dbReference type="SUPFAM" id="SSF55874">
    <property type="entry name" value="ATPase domain of HSP90 chaperone/DNA topoisomerase II/histidine kinase"/>
    <property type="match status" value="1"/>
</dbReference>
<dbReference type="PANTHER" id="PTHR45436:SF5">
    <property type="entry name" value="SENSOR HISTIDINE KINASE TRCS"/>
    <property type="match status" value="1"/>
</dbReference>
<dbReference type="PROSITE" id="PS50109">
    <property type="entry name" value="HIS_KIN"/>
    <property type="match status" value="1"/>
</dbReference>
<dbReference type="SUPFAM" id="SSF47384">
    <property type="entry name" value="Homodimeric domain of signal transducing histidine kinase"/>
    <property type="match status" value="1"/>
</dbReference>
<dbReference type="CDD" id="cd00082">
    <property type="entry name" value="HisKA"/>
    <property type="match status" value="1"/>
</dbReference>